<feature type="region of interest" description="Disordered" evidence="2">
    <location>
        <begin position="1313"/>
        <end position="1405"/>
    </location>
</feature>
<feature type="coiled-coil region" evidence="1">
    <location>
        <begin position="655"/>
        <end position="928"/>
    </location>
</feature>
<protein>
    <submittedName>
        <fullName evidence="3">Uncharacterized protein</fullName>
    </submittedName>
</protein>
<feature type="compositionally biased region" description="Basic and acidic residues" evidence="2">
    <location>
        <begin position="166"/>
        <end position="188"/>
    </location>
</feature>
<dbReference type="GO" id="GO:0003682">
    <property type="term" value="F:chromatin binding"/>
    <property type="evidence" value="ECO:0007669"/>
    <property type="project" value="TreeGrafter"/>
</dbReference>
<feature type="coiled-coil region" evidence="1">
    <location>
        <begin position="955"/>
        <end position="1017"/>
    </location>
</feature>
<feature type="compositionally biased region" description="Basic and acidic residues" evidence="2">
    <location>
        <begin position="195"/>
        <end position="232"/>
    </location>
</feature>
<feature type="region of interest" description="Disordered" evidence="2">
    <location>
        <begin position="166"/>
        <end position="249"/>
    </location>
</feature>
<gene>
    <name evidence="3" type="ORF">BGAL_0078g00070</name>
</gene>
<organism evidence="3 4">
    <name type="scientific">Botrytis galanthina</name>
    <dbReference type="NCBI Taxonomy" id="278940"/>
    <lineage>
        <taxon>Eukaryota</taxon>
        <taxon>Fungi</taxon>
        <taxon>Dikarya</taxon>
        <taxon>Ascomycota</taxon>
        <taxon>Pezizomycotina</taxon>
        <taxon>Leotiomycetes</taxon>
        <taxon>Helotiales</taxon>
        <taxon>Sclerotiniaceae</taxon>
        <taxon>Botrytis</taxon>
    </lineage>
</organism>
<sequence length="1471" mass="166043">MAAVPPPGDTYLTDLIQDDQWAPGFELPIPSAEGADKKDDDKTAPTKKAETIRGTATVNQPGPDLAERPEQETTAEYFASWAEAERMMRADLEKGKFTAEQVDEIKRLMEAGAIKMKLPYKKAPGDMTTAQWEEKAAKLEAELQNKGEEGDKYVAQLMALQDQLRRSEVTNLEMETRHAKLEKERREAMAQVDKAAQEKRDKKDQENKDKEDKRRKAEEEKHAKAMHEKNKAFETLQDQLRRSEVAKLEMETRYAKLEKERKEAMALVDKAAQESKEATALLDKAAQEKRDKKDQENKDKEDKRRKAEEEKHAKAMHEKHKEFEALQQKLKALSERINTGQETRDKKAREDKAKDDEMRKVEAENHAKALREKDDKIRAFEKNLDAFSKRAETEKKEREKAAAKEKEKDERAKILQKQALEKDAKIKKLEKDLEEEKHKNDLEEAGYHRGAELEAVIKRLEHEKAQLKKEAAEREDEVIDLRQKLEELEIEISKALSAAINGEQILQERDELGVNCVELNRRIEQYQNEEKIQLEREQVLKRDRETLGAQVVQKRNEMAQLNEELKQSKEKITACEDELKILRDAVENSSETLGREFVVLKEEIVKLGNKVKERDVRISQQQSEIGAQKKTIGEQALKIKTGTPGASHGELALQNQIIFKENTELKKQLEDMQKNLGAGDTEELKRQLEASQKQLEVSQKEYAVVQERVEKLLQELEEVRKTKLGDGANASEIERLKQELKKATEDLQKLTQDTRKTVGEINRLEKENATGATTIQTITKDLNKAKSEIDRLKKENATGTTTIQTITNDIDRLKKENATGTTTIQTITEDLNKAKSEIGRLKKENATGNTTIQTITEELNKAKSEIDRLKKETVTSTTTTQTIMEQLKKARSDISRLNDEKGEAAEMIRHLNEEKAAHEFEIARLRSLKSPVQIHASQKELEYNRIKIGHYQEQEHQWRVEKDKLEAEAVEHEKAIEDLMKIAKQSEEIIDGMASAQTELEENVDQLKLELAAAAAKPIDDTGGAGEAPADAAERERVHAEKIKELTDQNSALSKQVDALKAEIEEIRKSLTRTNTDAEKEKNQLDQQQAHASAQTIHMLMGFMILQRALNGKVNGDMDRVLAAVDQARLQAEAVGDEKLIVEVSYLAAIAVYYEGDTPKALTSFNAIKDYKDWDDSRKDIVKQWITHCEKGAGCPKGRGGYREALGLGPVPPSFRAPPKDNDDEEAKKAKKEAKKAKKEAKKAKKAEKRAAKKSKTGTKPRRAPAPRPRSIHRPDLYVGILSPRQQQIWDTIDFSDFDYNHLTPVQQSLFSFSPIDSEPESPRRPVAHQGVGTSSELPPLPPSDSDSSEQAPPPPPPGPPVPPRPSKKTKPGKPASSGASSAASAQAAQGSQEARPSRMSRPTTDAALHIQYLVAQLAESGRRIRELEPAGATVETLTGRVQRRDKQIEDLKLFSEQVVAENIALKGDAQ</sequence>
<dbReference type="PANTHER" id="PTHR43941">
    <property type="entry name" value="STRUCTURAL MAINTENANCE OF CHROMOSOMES PROTEIN 2"/>
    <property type="match status" value="1"/>
</dbReference>
<name>A0A4S8R3P4_9HELO</name>
<evidence type="ECO:0000256" key="1">
    <source>
        <dbReference type="SAM" id="Coils"/>
    </source>
</evidence>
<feature type="compositionally biased region" description="Basic and acidic residues" evidence="2">
    <location>
        <begin position="285"/>
        <end position="324"/>
    </location>
</feature>
<reference evidence="3 4" key="1">
    <citation type="submission" date="2017-12" db="EMBL/GenBank/DDBJ databases">
        <title>Comparative genomics of Botrytis spp.</title>
        <authorList>
            <person name="Valero-Jimenez C.A."/>
            <person name="Tapia P."/>
            <person name="Veloso J."/>
            <person name="Silva-Moreno E."/>
            <person name="Staats M."/>
            <person name="Valdes J.H."/>
            <person name="Van Kan J.A.L."/>
        </authorList>
    </citation>
    <scope>NUCLEOTIDE SEQUENCE [LARGE SCALE GENOMIC DNA]</scope>
    <source>
        <strain evidence="3 4">MUCL435</strain>
    </source>
</reference>
<dbReference type="GO" id="GO:0000793">
    <property type="term" value="C:condensed chromosome"/>
    <property type="evidence" value="ECO:0007669"/>
    <property type="project" value="TreeGrafter"/>
</dbReference>
<feature type="compositionally biased region" description="Basic and acidic residues" evidence="2">
    <location>
        <begin position="342"/>
        <end position="370"/>
    </location>
</feature>
<dbReference type="GO" id="GO:0000785">
    <property type="term" value="C:chromatin"/>
    <property type="evidence" value="ECO:0007669"/>
    <property type="project" value="TreeGrafter"/>
</dbReference>
<feature type="compositionally biased region" description="Basic and acidic residues" evidence="2">
    <location>
        <begin position="34"/>
        <end position="51"/>
    </location>
</feature>
<dbReference type="Proteomes" id="UP000308671">
    <property type="component" value="Unassembled WGS sequence"/>
</dbReference>
<feature type="region of interest" description="Disordered" evidence="2">
    <location>
        <begin position="22"/>
        <end position="72"/>
    </location>
</feature>
<evidence type="ECO:0000313" key="3">
    <source>
        <dbReference type="EMBL" id="THV52458.1"/>
    </source>
</evidence>
<feature type="region of interest" description="Disordered" evidence="2">
    <location>
        <begin position="1206"/>
        <end position="1276"/>
    </location>
</feature>
<dbReference type="GO" id="GO:0007076">
    <property type="term" value="P:mitotic chromosome condensation"/>
    <property type="evidence" value="ECO:0007669"/>
    <property type="project" value="TreeGrafter"/>
</dbReference>
<dbReference type="PANTHER" id="PTHR43941:SF1">
    <property type="entry name" value="STRUCTURAL MAINTENANCE OF CHROMOSOMES PROTEIN 2"/>
    <property type="match status" value="1"/>
</dbReference>
<feature type="compositionally biased region" description="Pro residues" evidence="2">
    <location>
        <begin position="1352"/>
        <end position="1365"/>
    </location>
</feature>
<dbReference type="Gene3D" id="1.10.287.1490">
    <property type="match status" value="1"/>
</dbReference>
<comment type="caution">
    <text evidence="3">The sequence shown here is derived from an EMBL/GenBank/DDBJ whole genome shotgun (WGS) entry which is preliminary data.</text>
</comment>
<keyword evidence="4" id="KW-1185">Reference proteome</keyword>
<evidence type="ECO:0000313" key="4">
    <source>
        <dbReference type="Proteomes" id="UP000308671"/>
    </source>
</evidence>
<dbReference type="GO" id="GO:0000796">
    <property type="term" value="C:condensin complex"/>
    <property type="evidence" value="ECO:0007669"/>
    <property type="project" value="TreeGrafter"/>
</dbReference>
<proteinExistence type="predicted"/>
<evidence type="ECO:0000256" key="2">
    <source>
        <dbReference type="SAM" id="MobiDB-lite"/>
    </source>
</evidence>
<feature type="region of interest" description="Disordered" evidence="2">
    <location>
        <begin position="385"/>
        <end position="416"/>
    </location>
</feature>
<feature type="compositionally biased region" description="Low complexity" evidence="2">
    <location>
        <begin position="1376"/>
        <end position="1393"/>
    </location>
</feature>
<feature type="compositionally biased region" description="Basic residues" evidence="2">
    <location>
        <begin position="1229"/>
        <end position="1265"/>
    </location>
</feature>
<dbReference type="EMBL" id="PQXL01000078">
    <property type="protein sequence ID" value="THV52458.1"/>
    <property type="molecule type" value="Genomic_DNA"/>
</dbReference>
<accession>A0A4S8R3P4</accession>
<dbReference type="OrthoDB" id="3562382at2759"/>
<feature type="compositionally biased region" description="Basic and acidic residues" evidence="2">
    <location>
        <begin position="239"/>
        <end position="249"/>
    </location>
</feature>
<feature type="region of interest" description="Disordered" evidence="2">
    <location>
        <begin position="268"/>
        <end position="370"/>
    </location>
</feature>
<keyword evidence="1" id="KW-0175">Coiled coil</keyword>
<feature type="coiled-coil region" evidence="1">
    <location>
        <begin position="1043"/>
        <end position="1095"/>
    </location>
</feature>